<dbReference type="EMBL" id="JAIZAY010000005">
    <property type="protein sequence ID" value="KAJ8042298.1"/>
    <property type="molecule type" value="Genomic_DNA"/>
</dbReference>
<dbReference type="Proteomes" id="UP001152320">
    <property type="component" value="Chromosome 5"/>
</dbReference>
<sequence>MELLQLMKPATEEKEDEMLHLPFSSTCIHLPCCFGCSKMPYFSCISCGTKACSCTRITTFSAVSILFFMLYITLEPEVDKLQQWLISIDAISSCVIFLLLFTITSFPLTWGYIVVNFAAGYRFGIFIGYAVTIVCVCIGSFVAFYMCRVMCGPWLIPKLQADYLQSIMTVVEGKDGFRVIALTRFTPIPFGLQNGLFAMSRVSSSTFAAASCVGLLPTQALNVYVGSTLRTAQDPSQQHAFSNGSMVFQIVASVFLSLYIVHVAQKRLHKKLEYDTNSRQDENQGKHLLPVKLPVVVSNGKTKASMNLQEKTTVEDQKNDNLSSV</sequence>
<keyword evidence="4" id="KW-1185">Reference proteome</keyword>
<keyword evidence="1" id="KW-1133">Transmembrane helix</keyword>
<dbReference type="PANTHER" id="PTHR46593:SF1">
    <property type="entry name" value="TRANSMEMBRANE PROTEIN 64"/>
    <property type="match status" value="1"/>
</dbReference>
<dbReference type="InterPro" id="IPR053069">
    <property type="entry name" value="TVP38/TMEM64"/>
</dbReference>
<reference evidence="3" key="1">
    <citation type="submission" date="2021-10" db="EMBL/GenBank/DDBJ databases">
        <title>Tropical sea cucumber genome reveals ecological adaptation and Cuvierian tubules defense mechanism.</title>
        <authorList>
            <person name="Chen T."/>
        </authorList>
    </citation>
    <scope>NUCLEOTIDE SEQUENCE</scope>
    <source>
        <strain evidence="3">Nanhai2018</strain>
        <tissue evidence="3">Muscle</tissue>
    </source>
</reference>
<accession>A0A9Q1HEL8</accession>
<feature type="transmembrane region" description="Helical" evidence="1">
    <location>
        <begin position="86"/>
        <end position="113"/>
    </location>
</feature>
<name>A0A9Q1HEL8_HOLLE</name>
<dbReference type="PANTHER" id="PTHR46593">
    <property type="entry name" value="TRANSMEMBRANE PROTEIN 64"/>
    <property type="match status" value="1"/>
</dbReference>
<gene>
    <name evidence="3" type="ORF">HOLleu_13318</name>
</gene>
<dbReference type="AlphaFoldDB" id="A0A9Q1HEL8"/>
<evidence type="ECO:0000313" key="4">
    <source>
        <dbReference type="Proteomes" id="UP001152320"/>
    </source>
</evidence>
<proteinExistence type="predicted"/>
<feature type="domain" description="VTT" evidence="2">
    <location>
        <begin position="114"/>
        <end position="227"/>
    </location>
</feature>
<feature type="transmembrane region" description="Helical" evidence="1">
    <location>
        <begin position="125"/>
        <end position="147"/>
    </location>
</feature>
<feature type="transmembrane region" description="Helical" evidence="1">
    <location>
        <begin position="57"/>
        <end position="74"/>
    </location>
</feature>
<organism evidence="3 4">
    <name type="scientific">Holothuria leucospilota</name>
    <name type="common">Black long sea cucumber</name>
    <name type="synonym">Mertensiothuria leucospilota</name>
    <dbReference type="NCBI Taxonomy" id="206669"/>
    <lineage>
        <taxon>Eukaryota</taxon>
        <taxon>Metazoa</taxon>
        <taxon>Echinodermata</taxon>
        <taxon>Eleutherozoa</taxon>
        <taxon>Echinozoa</taxon>
        <taxon>Holothuroidea</taxon>
        <taxon>Aspidochirotacea</taxon>
        <taxon>Aspidochirotida</taxon>
        <taxon>Holothuriidae</taxon>
        <taxon>Holothuria</taxon>
    </lineage>
</organism>
<protein>
    <submittedName>
        <fullName evidence="3">Transmembrane protein 64</fullName>
    </submittedName>
</protein>
<dbReference type="GO" id="GO:0051480">
    <property type="term" value="P:regulation of cytosolic calcium ion concentration"/>
    <property type="evidence" value="ECO:0007669"/>
    <property type="project" value="TreeGrafter"/>
</dbReference>
<feature type="transmembrane region" description="Helical" evidence="1">
    <location>
        <begin position="246"/>
        <end position="264"/>
    </location>
</feature>
<dbReference type="OrthoDB" id="166803at2759"/>
<evidence type="ECO:0000313" key="3">
    <source>
        <dbReference type="EMBL" id="KAJ8042298.1"/>
    </source>
</evidence>
<evidence type="ECO:0000256" key="1">
    <source>
        <dbReference type="SAM" id="Phobius"/>
    </source>
</evidence>
<dbReference type="GO" id="GO:0005783">
    <property type="term" value="C:endoplasmic reticulum"/>
    <property type="evidence" value="ECO:0007669"/>
    <property type="project" value="TreeGrafter"/>
</dbReference>
<comment type="caution">
    <text evidence="3">The sequence shown here is derived from an EMBL/GenBank/DDBJ whole genome shotgun (WGS) entry which is preliminary data.</text>
</comment>
<evidence type="ECO:0000259" key="2">
    <source>
        <dbReference type="Pfam" id="PF09335"/>
    </source>
</evidence>
<dbReference type="Pfam" id="PF09335">
    <property type="entry name" value="VTT_dom"/>
    <property type="match status" value="1"/>
</dbReference>
<keyword evidence="1 3" id="KW-0812">Transmembrane</keyword>
<keyword evidence="1" id="KW-0472">Membrane</keyword>
<dbReference type="InterPro" id="IPR032816">
    <property type="entry name" value="VTT_dom"/>
</dbReference>